<feature type="compositionally biased region" description="Low complexity" evidence="5">
    <location>
        <begin position="243"/>
        <end position="258"/>
    </location>
</feature>
<dbReference type="GO" id="GO:0005886">
    <property type="term" value="C:plasma membrane"/>
    <property type="evidence" value="ECO:0007669"/>
    <property type="project" value="TreeGrafter"/>
</dbReference>
<dbReference type="Proteomes" id="UP001177140">
    <property type="component" value="Unassembled WGS sequence"/>
</dbReference>
<feature type="transmembrane region" description="Helical" evidence="6">
    <location>
        <begin position="57"/>
        <end position="87"/>
    </location>
</feature>
<dbReference type="AlphaFoldDB" id="A0AA41V9T1"/>
<evidence type="ECO:0000256" key="6">
    <source>
        <dbReference type="SAM" id="Phobius"/>
    </source>
</evidence>
<organism evidence="8 9">
    <name type="scientific">Papaver nudicaule</name>
    <name type="common">Iceland poppy</name>
    <dbReference type="NCBI Taxonomy" id="74823"/>
    <lineage>
        <taxon>Eukaryota</taxon>
        <taxon>Viridiplantae</taxon>
        <taxon>Streptophyta</taxon>
        <taxon>Embryophyta</taxon>
        <taxon>Tracheophyta</taxon>
        <taxon>Spermatophyta</taxon>
        <taxon>Magnoliopsida</taxon>
        <taxon>Ranunculales</taxon>
        <taxon>Papaveraceae</taxon>
        <taxon>Papaveroideae</taxon>
        <taxon>Papaver</taxon>
    </lineage>
</organism>
<dbReference type="EMBL" id="JAJJMA010188294">
    <property type="protein sequence ID" value="MCL7038222.1"/>
    <property type="molecule type" value="Genomic_DNA"/>
</dbReference>
<dbReference type="PANTHER" id="PTHR31234">
    <property type="entry name" value="LATE EMBRYOGENESIS ABUNDANT (LEA) HYDROXYPROLINE-RICH GLYCOPROTEIN FAMILY"/>
    <property type="match status" value="1"/>
</dbReference>
<keyword evidence="2 6" id="KW-0812">Transmembrane</keyword>
<dbReference type="Pfam" id="PF03168">
    <property type="entry name" value="LEA_2"/>
    <property type="match status" value="1"/>
</dbReference>
<sequence>MNADRVYPNSKPTTMNPTVNGNATNTTTPLFPAPKSQQYGASRPAYRPQPKRRHRSWCCCCFLWSTMIIIAILLLAAIAGGIMYVLYRPHRPTFTLTTLRISQFNVPTNSKDSTSHLASKLDLAITSRNPNKRITFAYDPVSVTVKSNDVNVGVGSIPSFVHGTKNTTVLRATVANNGDNIEESSVAKLKADVKKKTGLPLEIEMETKVKVKVGGLKTSRIGIKVSCIGIHAVITTTKDKGKNSTTSTTTSTLSPSSKPQCKVNLRIKIWKWTF</sequence>
<dbReference type="GO" id="GO:0098542">
    <property type="term" value="P:defense response to other organism"/>
    <property type="evidence" value="ECO:0007669"/>
    <property type="project" value="InterPro"/>
</dbReference>
<evidence type="ECO:0000256" key="3">
    <source>
        <dbReference type="ARBA" id="ARBA00022989"/>
    </source>
</evidence>
<evidence type="ECO:0000313" key="9">
    <source>
        <dbReference type="Proteomes" id="UP001177140"/>
    </source>
</evidence>
<dbReference type="InterPro" id="IPR044839">
    <property type="entry name" value="NDR1-like"/>
</dbReference>
<evidence type="ECO:0000313" key="8">
    <source>
        <dbReference type="EMBL" id="MCL7038222.1"/>
    </source>
</evidence>
<gene>
    <name evidence="8" type="ORF">MKW94_028770</name>
</gene>
<accession>A0AA41V9T1</accession>
<keyword evidence="4 6" id="KW-0472">Membrane</keyword>
<protein>
    <recommendedName>
        <fullName evidence="7">Late embryogenesis abundant protein LEA-2 subgroup domain-containing protein</fullName>
    </recommendedName>
</protein>
<reference evidence="8" key="1">
    <citation type="submission" date="2022-03" db="EMBL/GenBank/DDBJ databases">
        <title>A functionally conserved STORR gene fusion in Papaver species that diverged 16.8 million years ago.</title>
        <authorList>
            <person name="Catania T."/>
        </authorList>
    </citation>
    <scope>NUCLEOTIDE SEQUENCE</scope>
    <source>
        <strain evidence="8">S-191538</strain>
    </source>
</reference>
<evidence type="ECO:0000256" key="2">
    <source>
        <dbReference type="ARBA" id="ARBA00022692"/>
    </source>
</evidence>
<feature type="compositionally biased region" description="Polar residues" evidence="5">
    <location>
        <begin position="10"/>
        <end position="40"/>
    </location>
</feature>
<proteinExistence type="predicted"/>
<evidence type="ECO:0000256" key="4">
    <source>
        <dbReference type="ARBA" id="ARBA00023136"/>
    </source>
</evidence>
<feature type="domain" description="Late embryogenesis abundant protein LEA-2 subgroup" evidence="7">
    <location>
        <begin position="125"/>
        <end position="227"/>
    </location>
</feature>
<keyword evidence="3 6" id="KW-1133">Transmembrane helix</keyword>
<comment type="caution">
    <text evidence="8">The sequence shown here is derived from an EMBL/GenBank/DDBJ whole genome shotgun (WGS) entry which is preliminary data.</text>
</comment>
<dbReference type="PANTHER" id="PTHR31234:SF2">
    <property type="entry name" value="OS05G0199100 PROTEIN"/>
    <property type="match status" value="1"/>
</dbReference>
<feature type="region of interest" description="Disordered" evidence="5">
    <location>
        <begin position="239"/>
        <end position="258"/>
    </location>
</feature>
<name>A0AA41V9T1_PAPNU</name>
<evidence type="ECO:0000256" key="5">
    <source>
        <dbReference type="SAM" id="MobiDB-lite"/>
    </source>
</evidence>
<feature type="region of interest" description="Disordered" evidence="5">
    <location>
        <begin position="1"/>
        <end position="49"/>
    </location>
</feature>
<dbReference type="InterPro" id="IPR004864">
    <property type="entry name" value="LEA_2"/>
</dbReference>
<evidence type="ECO:0000256" key="1">
    <source>
        <dbReference type="ARBA" id="ARBA00004167"/>
    </source>
</evidence>
<evidence type="ECO:0000259" key="7">
    <source>
        <dbReference type="Pfam" id="PF03168"/>
    </source>
</evidence>
<comment type="subcellular location">
    <subcellularLocation>
        <location evidence="1">Membrane</location>
        <topology evidence="1">Single-pass membrane protein</topology>
    </subcellularLocation>
</comment>
<keyword evidence="9" id="KW-1185">Reference proteome</keyword>